<comment type="caution">
    <text evidence="1">The sequence shown here is derived from an EMBL/GenBank/DDBJ whole genome shotgun (WGS) entry which is preliminary data.</text>
</comment>
<dbReference type="GO" id="GO:0016787">
    <property type="term" value="F:hydrolase activity"/>
    <property type="evidence" value="ECO:0007669"/>
    <property type="project" value="UniProtKB-KW"/>
</dbReference>
<dbReference type="EMBL" id="BAABJX010000052">
    <property type="protein sequence ID" value="GAA4845338.1"/>
    <property type="molecule type" value="Genomic_DNA"/>
</dbReference>
<dbReference type="InterPro" id="IPR036514">
    <property type="entry name" value="SGNH_hydro_sf"/>
</dbReference>
<accession>A0ABP9DHK9</accession>
<proteinExistence type="predicted"/>
<keyword evidence="1" id="KW-0378">Hydrolase</keyword>
<reference evidence="2" key="1">
    <citation type="journal article" date="2019" name="Int. J. Syst. Evol. Microbiol.">
        <title>The Global Catalogue of Microorganisms (GCM) 10K type strain sequencing project: providing services to taxonomists for standard genome sequencing and annotation.</title>
        <authorList>
            <consortium name="The Broad Institute Genomics Platform"/>
            <consortium name="The Broad Institute Genome Sequencing Center for Infectious Disease"/>
            <person name="Wu L."/>
            <person name="Ma J."/>
        </authorList>
    </citation>
    <scope>NUCLEOTIDE SEQUENCE [LARGE SCALE GENOMIC DNA]</scope>
    <source>
        <strain evidence="2">JCM 18326</strain>
    </source>
</reference>
<dbReference type="Gene3D" id="2.60.120.1360">
    <property type="match status" value="1"/>
</dbReference>
<protein>
    <submittedName>
        <fullName evidence="1">SGNH/GDSL hydrolase family protein</fullName>
    </submittedName>
</protein>
<organism evidence="1 2">
    <name type="scientific">Algivirga pacifica</name>
    <dbReference type="NCBI Taxonomy" id="1162670"/>
    <lineage>
        <taxon>Bacteria</taxon>
        <taxon>Pseudomonadati</taxon>
        <taxon>Bacteroidota</taxon>
        <taxon>Cytophagia</taxon>
        <taxon>Cytophagales</taxon>
        <taxon>Flammeovirgaceae</taxon>
        <taxon>Algivirga</taxon>
    </lineage>
</organism>
<name>A0ABP9DHK9_9BACT</name>
<dbReference type="SUPFAM" id="SSF52266">
    <property type="entry name" value="SGNH hydrolase"/>
    <property type="match status" value="1"/>
</dbReference>
<dbReference type="Proteomes" id="UP001500298">
    <property type="component" value="Unassembled WGS sequence"/>
</dbReference>
<sequence length="481" mass="54068">MLGGVMLISQGRDVNIPGIAYSLRMPGAKDVLPSAWYKKEQPEKVMASLENKTQEKVVVSKQPKEEKRKVVKDTLTSSKPEVIVPKEGVKVTTHPGDIAIEYPQGALDAFFSSLSYAKGGKKKIRVLHFGDSQLEGDRVTERLRENVQGEFGGYGLGLIPFTEIKGIRTTLNQEASDNWETDILYGHHAAGATHGEFGLFGKDFFFKGSFEEPASAEIRLQRTGYTSYRERTYRHIKLYLKNTLSPLKVIYGQGKKYTDTLKVYPRENPQTLDLPIKGRLGTLDMKFESTGTPHFYGLSLEGDAGVMVDNLPLRGSSGTEFTRMYKAHLKGVVKDMSVRLIILQFGVNTVPQLSDSYGFYERSFYRQIQYLKSVFPKASILVVGVSDMARKERTELQSYPNITAVSGAQRRAAQKAGVAFWDLYKAMGGEGSIITWAERTPAWANKDYTHFTRRGANHVGDMIYNELMREYNKFLTKKIAQ</sequence>
<gene>
    <name evidence="1" type="ORF">GCM10023331_32680</name>
</gene>
<evidence type="ECO:0000313" key="1">
    <source>
        <dbReference type="EMBL" id="GAA4845338.1"/>
    </source>
</evidence>
<dbReference type="Gene3D" id="3.40.50.1110">
    <property type="entry name" value="SGNH hydrolase"/>
    <property type="match status" value="1"/>
</dbReference>
<keyword evidence="2" id="KW-1185">Reference proteome</keyword>
<evidence type="ECO:0000313" key="2">
    <source>
        <dbReference type="Proteomes" id="UP001500298"/>
    </source>
</evidence>